<name>A0A450TGQ5_9GAMM</name>
<feature type="compositionally biased region" description="Polar residues" evidence="1">
    <location>
        <begin position="86"/>
        <end position="97"/>
    </location>
</feature>
<proteinExistence type="predicted"/>
<reference evidence="2" key="1">
    <citation type="submission" date="2019-02" db="EMBL/GenBank/DDBJ databases">
        <authorList>
            <person name="Gruber-Vodicka R. H."/>
            <person name="Seah K. B. B."/>
        </authorList>
    </citation>
    <scope>NUCLEOTIDE SEQUENCE</scope>
    <source>
        <strain evidence="2">BECK_DK47</strain>
    </source>
</reference>
<dbReference type="AlphaFoldDB" id="A0A450TGQ5"/>
<dbReference type="EMBL" id="CAADEX010000167">
    <property type="protein sequence ID" value="VFJ66375.1"/>
    <property type="molecule type" value="Genomic_DNA"/>
</dbReference>
<evidence type="ECO:0000313" key="2">
    <source>
        <dbReference type="EMBL" id="VFJ66375.1"/>
    </source>
</evidence>
<evidence type="ECO:0000256" key="1">
    <source>
        <dbReference type="SAM" id="MobiDB-lite"/>
    </source>
</evidence>
<organism evidence="2">
    <name type="scientific">Candidatus Kentrum sp. DK</name>
    <dbReference type="NCBI Taxonomy" id="2126562"/>
    <lineage>
        <taxon>Bacteria</taxon>
        <taxon>Pseudomonadati</taxon>
        <taxon>Pseudomonadota</taxon>
        <taxon>Gammaproteobacteria</taxon>
        <taxon>Candidatus Kentrum</taxon>
    </lineage>
</organism>
<gene>
    <name evidence="2" type="ORF">BECKDK2373B_GA0170837_11675</name>
</gene>
<accession>A0A450TGQ5</accession>
<protein>
    <submittedName>
        <fullName evidence="2">Uncharacterized protein</fullName>
    </submittedName>
</protein>
<feature type="region of interest" description="Disordered" evidence="1">
    <location>
        <begin position="69"/>
        <end position="97"/>
    </location>
</feature>
<sequence>MMIRIFPGRCPGLYGFRPLGASILNRMFVVPCSFAGSQARLGNPLSRKLQLLIPSPDIYRSRLRKLELPRQRSQAELGSERPDGRQNGNLSHPAHLSQSTPLIIPARPAWRPDKADYKTAITGLLGGPSPALFMATTTYSSCTPRGCPVRVISVFMEVFTTSSLRPGFPHSDGGSRRRTLYRR</sequence>